<evidence type="ECO:0000256" key="6">
    <source>
        <dbReference type="SAM" id="MobiDB-lite"/>
    </source>
</evidence>
<evidence type="ECO:0000256" key="5">
    <source>
        <dbReference type="RuleBase" id="RU364012"/>
    </source>
</evidence>
<feature type="compositionally biased region" description="Polar residues" evidence="6">
    <location>
        <begin position="238"/>
        <end position="255"/>
    </location>
</feature>
<evidence type="ECO:0000256" key="1">
    <source>
        <dbReference type="ARBA" id="ARBA00008956"/>
    </source>
</evidence>
<evidence type="ECO:0000256" key="4">
    <source>
        <dbReference type="ARBA" id="ARBA00023089"/>
    </source>
</evidence>
<accession>A0A2P2NFN9</accession>
<protein>
    <recommendedName>
        <fullName evidence="5">FRIGIDA-like protein</fullName>
    </recommendedName>
</protein>
<sequence>MEHATRRDMAKLAAALEFGETMGDMIEELKKNGKEIEAVYFASESGLTEKFPPLSLVRSYLKNSKKKATNILKDGNYSAAAKEESSTVELNSIKAIIRCVEDHKLDAEFPLDSLRKRAAQLEKTKAEKKKSSGVPTAAKPQYKRGHGNSGSRAGGPDFRPSKAPKYSNAYSPFSRRNPAPPAQHSPTTRFSGPYSYPSQSVFETHTPTAYAPTYGVPHTQSPAAIPPQQHYTLPVDNMSASGYRSTGSYGGQTNYGAYDYGSGAPPTYQPSS</sequence>
<proteinExistence type="inferred from homology"/>
<dbReference type="EMBL" id="GGEC01060746">
    <property type="protein sequence ID" value="MBX41230.1"/>
    <property type="molecule type" value="Transcribed_RNA"/>
</dbReference>
<dbReference type="AlphaFoldDB" id="A0A2P2NFN9"/>
<organism evidence="7">
    <name type="scientific">Rhizophora mucronata</name>
    <name type="common">Asiatic mangrove</name>
    <dbReference type="NCBI Taxonomy" id="61149"/>
    <lineage>
        <taxon>Eukaryota</taxon>
        <taxon>Viridiplantae</taxon>
        <taxon>Streptophyta</taxon>
        <taxon>Embryophyta</taxon>
        <taxon>Tracheophyta</taxon>
        <taxon>Spermatophyta</taxon>
        <taxon>Magnoliopsida</taxon>
        <taxon>eudicotyledons</taxon>
        <taxon>Gunneridae</taxon>
        <taxon>Pentapetalae</taxon>
        <taxon>rosids</taxon>
        <taxon>fabids</taxon>
        <taxon>Malpighiales</taxon>
        <taxon>Rhizophoraceae</taxon>
        <taxon>Rhizophora</taxon>
    </lineage>
</organism>
<dbReference type="GO" id="GO:0009908">
    <property type="term" value="P:flower development"/>
    <property type="evidence" value="ECO:0007669"/>
    <property type="project" value="UniProtKB-KW"/>
</dbReference>
<dbReference type="Pfam" id="PF07899">
    <property type="entry name" value="Frigida"/>
    <property type="match status" value="1"/>
</dbReference>
<keyword evidence="2 5" id="KW-0217">Developmental protein</keyword>
<evidence type="ECO:0000313" key="7">
    <source>
        <dbReference type="EMBL" id="MBX41230.1"/>
    </source>
</evidence>
<feature type="region of interest" description="Disordered" evidence="6">
    <location>
        <begin position="212"/>
        <end position="272"/>
    </location>
</feature>
<keyword evidence="4 5" id="KW-0287">Flowering</keyword>
<feature type="compositionally biased region" description="Polar residues" evidence="6">
    <location>
        <begin position="184"/>
        <end position="199"/>
    </location>
</feature>
<reference evidence="7" key="1">
    <citation type="submission" date="2018-02" db="EMBL/GenBank/DDBJ databases">
        <title>Rhizophora mucronata_Transcriptome.</title>
        <authorList>
            <person name="Meera S.P."/>
            <person name="Sreeshan A."/>
            <person name="Augustine A."/>
        </authorList>
    </citation>
    <scope>NUCLEOTIDE SEQUENCE</scope>
    <source>
        <tissue evidence="7">Leaf</tissue>
    </source>
</reference>
<evidence type="ECO:0000256" key="2">
    <source>
        <dbReference type="ARBA" id="ARBA00022473"/>
    </source>
</evidence>
<dbReference type="PANTHER" id="PTHR31791:SF10">
    <property type="entry name" value="FRIGIDA-LIKE PROTEIN"/>
    <property type="match status" value="1"/>
</dbReference>
<keyword evidence="3 5" id="KW-0221">Differentiation</keyword>
<evidence type="ECO:0000256" key="3">
    <source>
        <dbReference type="ARBA" id="ARBA00022782"/>
    </source>
</evidence>
<name>A0A2P2NFN9_RHIMU</name>
<dbReference type="InterPro" id="IPR012474">
    <property type="entry name" value="Frigida"/>
</dbReference>
<dbReference type="GO" id="GO:0030154">
    <property type="term" value="P:cell differentiation"/>
    <property type="evidence" value="ECO:0007669"/>
    <property type="project" value="UniProtKB-KW"/>
</dbReference>
<comment type="similarity">
    <text evidence="1 5">Belongs to the Frigida family.</text>
</comment>
<dbReference type="PANTHER" id="PTHR31791">
    <property type="entry name" value="FRIGIDA-LIKE PROTEIN 3-RELATED"/>
    <property type="match status" value="1"/>
</dbReference>
<feature type="region of interest" description="Disordered" evidence="6">
    <location>
        <begin position="122"/>
        <end position="199"/>
    </location>
</feature>